<dbReference type="InterPro" id="IPR002877">
    <property type="entry name" value="RNA_MeTrfase_FtsJ_dom"/>
</dbReference>
<reference evidence="5 6" key="1">
    <citation type="submission" date="2017-09" db="EMBL/GenBank/DDBJ databases">
        <title>Sequencing the genomes of two abundant thermophiles in Great Basin hot springs: Thermocrinis jamiesonii and novel Chloroflexi Thermoflexus hugenholtzii.</title>
        <authorList>
            <person name="Hedlund B."/>
        </authorList>
    </citation>
    <scope>NUCLEOTIDE SEQUENCE [LARGE SCALE GENOMIC DNA]</scope>
    <source>
        <strain evidence="5 6">G233</strain>
    </source>
</reference>
<name>A0A2A9HE31_TEPT2</name>
<keyword evidence="1 3" id="KW-0694">RNA-binding</keyword>
<dbReference type="InterPro" id="IPR047048">
    <property type="entry name" value="TlyA"/>
</dbReference>
<dbReference type="Pfam" id="PF01728">
    <property type="entry name" value="FtsJ"/>
    <property type="match status" value="1"/>
</dbReference>
<dbReference type="InterPro" id="IPR004538">
    <property type="entry name" value="Hemolysin_A/TlyA"/>
</dbReference>
<accession>A0A2A9HE31</accession>
<dbReference type="GO" id="GO:0003723">
    <property type="term" value="F:RNA binding"/>
    <property type="evidence" value="ECO:0007669"/>
    <property type="project" value="UniProtKB-KW"/>
</dbReference>
<comment type="caution">
    <text evidence="5">The sequence shown here is derived from an EMBL/GenBank/DDBJ whole genome shotgun (WGS) entry which is preliminary data.</text>
</comment>
<comment type="similarity">
    <text evidence="2">Belongs to the TlyA family.</text>
</comment>
<dbReference type="Proteomes" id="UP000223071">
    <property type="component" value="Unassembled WGS sequence"/>
</dbReference>
<evidence type="ECO:0000313" key="6">
    <source>
        <dbReference type="Proteomes" id="UP000223071"/>
    </source>
</evidence>
<feature type="domain" description="RNA-binding S4" evidence="4">
    <location>
        <begin position="4"/>
        <end position="68"/>
    </location>
</feature>
<evidence type="ECO:0000256" key="1">
    <source>
        <dbReference type="ARBA" id="ARBA00022884"/>
    </source>
</evidence>
<dbReference type="SMART" id="SM00363">
    <property type="entry name" value="S4"/>
    <property type="match status" value="1"/>
</dbReference>
<evidence type="ECO:0000313" key="5">
    <source>
        <dbReference type="EMBL" id="PFG74274.1"/>
    </source>
</evidence>
<dbReference type="CDD" id="cd02440">
    <property type="entry name" value="AdoMet_MTases"/>
    <property type="match status" value="1"/>
</dbReference>
<dbReference type="RefSeq" id="WP_098503669.1">
    <property type="nucleotide sequence ID" value="NZ_PDJQ01000001.1"/>
</dbReference>
<dbReference type="GO" id="GO:0008168">
    <property type="term" value="F:methyltransferase activity"/>
    <property type="evidence" value="ECO:0007669"/>
    <property type="project" value="UniProtKB-KW"/>
</dbReference>
<evidence type="ECO:0000259" key="4">
    <source>
        <dbReference type="SMART" id="SM00363"/>
    </source>
</evidence>
<dbReference type="InterPro" id="IPR029063">
    <property type="entry name" value="SAM-dependent_MTases_sf"/>
</dbReference>
<dbReference type="PIRSF" id="PIRSF005578">
    <property type="entry name" value="TlyA"/>
    <property type="match status" value="1"/>
</dbReference>
<dbReference type="PANTHER" id="PTHR32319">
    <property type="entry name" value="BACTERIAL HEMOLYSIN-LIKE PROTEIN"/>
    <property type="match status" value="1"/>
</dbReference>
<protein>
    <submittedName>
        <fullName evidence="5">23S rRNA (Cytidine1920-2'-O)/16S rRNA (Cytidine1409-2'-O)-methyltransferase</fullName>
    </submittedName>
</protein>
<keyword evidence="5" id="KW-0808">Transferase</keyword>
<dbReference type="GO" id="GO:0032259">
    <property type="term" value="P:methylation"/>
    <property type="evidence" value="ECO:0007669"/>
    <property type="project" value="UniProtKB-KW"/>
</dbReference>
<gene>
    <name evidence="5" type="ORF">A9A59_1489</name>
</gene>
<organism evidence="5 6">
    <name type="scientific">Tepidiforma thermophila (strain KCTC 52669 / CGMCC 1.13589 / G233)</name>
    <dbReference type="NCBI Taxonomy" id="2761530"/>
    <lineage>
        <taxon>Bacteria</taxon>
        <taxon>Bacillati</taxon>
        <taxon>Chloroflexota</taxon>
        <taxon>Tepidiformia</taxon>
        <taxon>Tepidiformales</taxon>
        <taxon>Tepidiformaceae</taxon>
        <taxon>Tepidiforma</taxon>
    </lineage>
</organism>
<dbReference type="CDD" id="cd00165">
    <property type="entry name" value="S4"/>
    <property type="match status" value="1"/>
</dbReference>
<dbReference type="AlphaFoldDB" id="A0A2A9HE31"/>
<keyword evidence="6" id="KW-1185">Reference proteome</keyword>
<dbReference type="PROSITE" id="PS50889">
    <property type="entry name" value="S4"/>
    <property type="match status" value="1"/>
</dbReference>
<proteinExistence type="inferred from homology"/>
<dbReference type="Pfam" id="PF01479">
    <property type="entry name" value="S4"/>
    <property type="match status" value="1"/>
</dbReference>
<keyword evidence="5" id="KW-0489">Methyltransferase</keyword>
<dbReference type="SUPFAM" id="SSF55174">
    <property type="entry name" value="Alpha-L RNA-binding motif"/>
    <property type="match status" value="1"/>
</dbReference>
<dbReference type="Gene3D" id="3.40.50.150">
    <property type="entry name" value="Vaccinia Virus protein VP39"/>
    <property type="match status" value="1"/>
</dbReference>
<dbReference type="Gene3D" id="3.10.290.10">
    <property type="entry name" value="RNA-binding S4 domain"/>
    <property type="match status" value="1"/>
</dbReference>
<evidence type="ECO:0000256" key="3">
    <source>
        <dbReference type="PROSITE-ProRule" id="PRU00182"/>
    </source>
</evidence>
<dbReference type="EMBL" id="PDJQ01000001">
    <property type="protein sequence ID" value="PFG74274.1"/>
    <property type="molecule type" value="Genomic_DNA"/>
</dbReference>
<dbReference type="InterPro" id="IPR036986">
    <property type="entry name" value="S4_RNA-bd_sf"/>
</dbReference>
<sequence length="245" mass="26035">MARVRADLLLVQRGLAESREQARQLIMAGRVRTGTRTLVKPAEPLDPAAPLEVVEPLRYVSRGGLKLEAALREFGIDPAGTTCLDLGASTGGFTDCLLQHGAARVIAIDVGRGQLHRRLREDPRVILLEGVNARDLPPLPPVDLVVADLSFISLQKVLPSVAARVPPGTPVIALLKPQFEAGPADVPPGGVIRDPAVLDRVRERFLAWAAAHGWATCGIIPSPIRGGDGNTEFLVLLRTPPAGVA</sequence>
<evidence type="ECO:0000256" key="2">
    <source>
        <dbReference type="ARBA" id="ARBA00029460"/>
    </source>
</evidence>
<dbReference type="NCBIfam" id="TIGR00478">
    <property type="entry name" value="tly"/>
    <property type="match status" value="1"/>
</dbReference>
<dbReference type="PANTHER" id="PTHR32319:SF0">
    <property type="entry name" value="BACTERIAL HEMOLYSIN-LIKE PROTEIN"/>
    <property type="match status" value="1"/>
</dbReference>
<dbReference type="SUPFAM" id="SSF53335">
    <property type="entry name" value="S-adenosyl-L-methionine-dependent methyltransferases"/>
    <property type="match status" value="1"/>
</dbReference>
<dbReference type="InterPro" id="IPR002942">
    <property type="entry name" value="S4_RNA-bd"/>
</dbReference>